<dbReference type="FunFam" id="3.40.50.1260:FF:000006">
    <property type="entry name" value="Phosphoglycerate kinase"/>
    <property type="match status" value="1"/>
</dbReference>
<keyword evidence="7 12" id="KW-0808">Transferase</keyword>
<dbReference type="GO" id="GO:0004618">
    <property type="term" value="F:phosphoglycerate kinase activity"/>
    <property type="evidence" value="ECO:0007669"/>
    <property type="project" value="UniProtKB-UniRule"/>
</dbReference>
<organism evidence="16 17">
    <name type="scientific">Calycomorphotria hydatis</name>
    <dbReference type="NCBI Taxonomy" id="2528027"/>
    <lineage>
        <taxon>Bacteria</taxon>
        <taxon>Pseudomonadati</taxon>
        <taxon>Planctomycetota</taxon>
        <taxon>Planctomycetia</taxon>
        <taxon>Planctomycetales</taxon>
        <taxon>Planctomycetaceae</taxon>
        <taxon>Calycomorphotria</taxon>
    </lineage>
</organism>
<feature type="binding site" evidence="13">
    <location>
        <position position="119"/>
    </location>
    <ligand>
        <name>(2R)-3-phosphoglycerate</name>
        <dbReference type="ChEBI" id="CHEBI:58272"/>
    </ligand>
</feature>
<evidence type="ECO:0000256" key="4">
    <source>
        <dbReference type="ARBA" id="ARBA00011245"/>
    </source>
</evidence>
<dbReference type="GO" id="GO:0005829">
    <property type="term" value="C:cytosol"/>
    <property type="evidence" value="ECO:0007669"/>
    <property type="project" value="TreeGrafter"/>
</dbReference>
<dbReference type="GO" id="GO:0006094">
    <property type="term" value="P:gluconeogenesis"/>
    <property type="evidence" value="ECO:0007669"/>
    <property type="project" value="TreeGrafter"/>
</dbReference>
<evidence type="ECO:0000256" key="2">
    <source>
        <dbReference type="ARBA" id="ARBA00004838"/>
    </source>
</evidence>
<accession>A0A517TEF4</accession>
<dbReference type="Pfam" id="PF00162">
    <property type="entry name" value="PGK"/>
    <property type="match status" value="1"/>
</dbReference>
<evidence type="ECO:0000256" key="13">
    <source>
        <dbReference type="PIRSR" id="PIRSR000724-1"/>
    </source>
</evidence>
<keyword evidence="12" id="KW-0963">Cytoplasm</keyword>
<evidence type="ECO:0000256" key="7">
    <source>
        <dbReference type="ARBA" id="ARBA00022679"/>
    </source>
</evidence>
<dbReference type="HAMAP" id="MF_00145">
    <property type="entry name" value="Phosphoglyc_kinase"/>
    <property type="match status" value="1"/>
</dbReference>
<keyword evidence="11 12" id="KW-0324">Glycolysis</keyword>
<dbReference type="PRINTS" id="PR00477">
    <property type="entry name" value="PHGLYCKINASE"/>
</dbReference>
<evidence type="ECO:0000256" key="3">
    <source>
        <dbReference type="ARBA" id="ARBA00008982"/>
    </source>
</evidence>
<comment type="catalytic activity">
    <reaction evidence="1 12 15">
        <text>(2R)-3-phosphoglycerate + ATP = (2R)-3-phospho-glyceroyl phosphate + ADP</text>
        <dbReference type="Rhea" id="RHEA:14801"/>
        <dbReference type="ChEBI" id="CHEBI:30616"/>
        <dbReference type="ChEBI" id="CHEBI:57604"/>
        <dbReference type="ChEBI" id="CHEBI:58272"/>
        <dbReference type="ChEBI" id="CHEBI:456216"/>
        <dbReference type="EC" id="2.7.2.3"/>
    </reaction>
</comment>
<evidence type="ECO:0000256" key="11">
    <source>
        <dbReference type="ARBA" id="ARBA00023152"/>
    </source>
</evidence>
<dbReference type="FunFam" id="3.40.50.1260:FF:000003">
    <property type="entry name" value="Phosphoglycerate kinase"/>
    <property type="match status" value="1"/>
</dbReference>
<proteinExistence type="inferred from homology"/>
<feature type="binding site" evidence="12">
    <location>
        <position position="152"/>
    </location>
    <ligand>
        <name>substrate</name>
    </ligand>
</feature>
<dbReference type="SUPFAM" id="SSF53748">
    <property type="entry name" value="Phosphoglycerate kinase"/>
    <property type="match status" value="1"/>
</dbReference>
<feature type="binding site" evidence="12 14">
    <location>
        <position position="205"/>
    </location>
    <ligand>
        <name>ATP</name>
        <dbReference type="ChEBI" id="CHEBI:30616"/>
    </ligand>
</feature>
<dbReference type="GO" id="GO:0006096">
    <property type="term" value="P:glycolytic process"/>
    <property type="evidence" value="ECO:0007669"/>
    <property type="project" value="UniProtKB-UniRule"/>
</dbReference>
<dbReference type="CDD" id="cd00318">
    <property type="entry name" value="Phosphoglycerate_kinase"/>
    <property type="match status" value="1"/>
</dbReference>
<evidence type="ECO:0000256" key="5">
    <source>
        <dbReference type="ARBA" id="ARBA00013061"/>
    </source>
</evidence>
<keyword evidence="9 12" id="KW-0418">Kinase</keyword>
<feature type="binding site" evidence="12">
    <location>
        <position position="299"/>
    </location>
    <ligand>
        <name>ATP</name>
        <dbReference type="ChEBI" id="CHEBI:30616"/>
    </ligand>
</feature>
<dbReference type="PANTHER" id="PTHR11406">
    <property type="entry name" value="PHOSPHOGLYCERATE KINASE"/>
    <property type="match status" value="1"/>
</dbReference>
<comment type="pathway">
    <text evidence="2 12">Carbohydrate degradation; glycolysis; pyruvate from D-glyceraldehyde 3-phosphate: step 2/5.</text>
</comment>
<comment type="subcellular location">
    <subcellularLocation>
        <location evidence="12">Cytoplasm</location>
    </subcellularLocation>
</comment>
<dbReference type="UniPathway" id="UPA00109">
    <property type="reaction ID" value="UER00185"/>
</dbReference>
<comment type="similarity">
    <text evidence="3 12 15">Belongs to the phosphoglycerate kinase family.</text>
</comment>
<dbReference type="InterPro" id="IPR036043">
    <property type="entry name" value="Phosphoglycerate_kinase_sf"/>
</dbReference>
<evidence type="ECO:0000313" key="17">
    <source>
        <dbReference type="Proteomes" id="UP000319976"/>
    </source>
</evidence>
<feature type="binding site" evidence="12">
    <location>
        <position position="37"/>
    </location>
    <ligand>
        <name>substrate</name>
    </ligand>
</feature>
<keyword evidence="17" id="KW-1185">Reference proteome</keyword>
<evidence type="ECO:0000256" key="10">
    <source>
        <dbReference type="ARBA" id="ARBA00022840"/>
    </source>
</evidence>
<reference evidence="16 17" key="1">
    <citation type="submission" date="2019-02" db="EMBL/GenBank/DDBJ databases">
        <title>Deep-cultivation of Planctomycetes and their phenomic and genomic characterization uncovers novel biology.</title>
        <authorList>
            <person name="Wiegand S."/>
            <person name="Jogler M."/>
            <person name="Boedeker C."/>
            <person name="Pinto D."/>
            <person name="Vollmers J."/>
            <person name="Rivas-Marin E."/>
            <person name="Kohn T."/>
            <person name="Peeters S.H."/>
            <person name="Heuer A."/>
            <person name="Rast P."/>
            <person name="Oberbeckmann S."/>
            <person name="Bunk B."/>
            <person name="Jeske O."/>
            <person name="Meyerdierks A."/>
            <person name="Storesund J.E."/>
            <person name="Kallscheuer N."/>
            <person name="Luecker S."/>
            <person name="Lage O.M."/>
            <person name="Pohl T."/>
            <person name="Merkel B.J."/>
            <person name="Hornburger P."/>
            <person name="Mueller R.-W."/>
            <person name="Bruemmer F."/>
            <person name="Labrenz M."/>
            <person name="Spormann A.M."/>
            <person name="Op den Camp H."/>
            <person name="Overmann J."/>
            <person name="Amann R."/>
            <person name="Jetten M.S.M."/>
            <person name="Mascher T."/>
            <person name="Medema M.H."/>
            <person name="Devos D.P."/>
            <person name="Kaster A.-K."/>
            <person name="Ovreas L."/>
            <person name="Rohde M."/>
            <person name="Galperin M.Y."/>
            <person name="Jogler C."/>
        </authorList>
    </citation>
    <scope>NUCLEOTIDE SEQUENCE [LARGE SCALE GENOMIC DNA]</scope>
    <source>
        <strain evidence="16 17">V22</strain>
    </source>
</reference>
<dbReference type="PIRSF" id="PIRSF000724">
    <property type="entry name" value="Pgk"/>
    <property type="match status" value="1"/>
</dbReference>
<dbReference type="InterPro" id="IPR015824">
    <property type="entry name" value="Phosphoglycerate_kinase_N"/>
</dbReference>
<evidence type="ECO:0000256" key="14">
    <source>
        <dbReference type="PIRSR" id="PIRSR000724-2"/>
    </source>
</evidence>
<comment type="subunit">
    <text evidence="4 12">Monomer.</text>
</comment>
<dbReference type="EC" id="2.7.2.3" evidence="5 12"/>
<evidence type="ECO:0000256" key="8">
    <source>
        <dbReference type="ARBA" id="ARBA00022741"/>
    </source>
</evidence>
<evidence type="ECO:0000256" key="12">
    <source>
        <dbReference type="HAMAP-Rule" id="MF_00145"/>
    </source>
</evidence>
<dbReference type="InterPro" id="IPR015911">
    <property type="entry name" value="Phosphoglycerate_kinase_CS"/>
</dbReference>
<dbReference type="PROSITE" id="PS00111">
    <property type="entry name" value="PGLYCERATE_KINASE"/>
    <property type="match status" value="1"/>
</dbReference>
<dbReference type="GO" id="GO:0005524">
    <property type="term" value="F:ATP binding"/>
    <property type="evidence" value="ECO:0007669"/>
    <property type="project" value="UniProtKB-KW"/>
</dbReference>
<dbReference type="EMBL" id="CP036316">
    <property type="protein sequence ID" value="QDT66753.1"/>
    <property type="molecule type" value="Genomic_DNA"/>
</dbReference>
<dbReference type="GO" id="GO:0043531">
    <property type="term" value="F:ADP binding"/>
    <property type="evidence" value="ECO:0007669"/>
    <property type="project" value="TreeGrafter"/>
</dbReference>
<feature type="binding site" evidence="13">
    <location>
        <position position="37"/>
    </location>
    <ligand>
        <name>(2R)-3-phosphoglycerate</name>
        <dbReference type="ChEBI" id="CHEBI:58272"/>
    </ligand>
</feature>
<evidence type="ECO:0000256" key="9">
    <source>
        <dbReference type="ARBA" id="ARBA00022777"/>
    </source>
</evidence>
<feature type="binding site" evidence="13">
    <location>
        <position position="152"/>
    </location>
    <ligand>
        <name>(2R)-3-phosphoglycerate</name>
        <dbReference type="ChEBI" id="CHEBI:58272"/>
    </ligand>
</feature>
<keyword evidence="10 12" id="KW-0067">ATP-binding</keyword>
<dbReference type="InterPro" id="IPR001576">
    <property type="entry name" value="Phosphoglycerate_kinase"/>
</dbReference>
<feature type="binding site" evidence="12 14">
    <location>
        <position position="330"/>
    </location>
    <ligand>
        <name>ATP</name>
        <dbReference type="ChEBI" id="CHEBI:30616"/>
    </ligand>
</feature>
<gene>
    <name evidence="12 16" type="primary">pgk</name>
    <name evidence="16" type="synonym">tpi_2</name>
    <name evidence="16" type="ORF">V22_40240</name>
</gene>
<evidence type="ECO:0000256" key="15">
    <source>
        <dbReference type="RuleBase" id="RU000532"/>
    </source>
</evidence>
<dbReference type="OrthoDB" id="9808460at2"/>
<feature type="binding site" evidence="12 13">
    <location>
        <begin position="21"/>
        <end position="23"/>
    </location>
    <ligand>
        <name>substrate</name>
    </ligand>
</feature>
<feature type="binding site" evidence="12">
    <location>
        <position position="119"/>
    </location>
    <ligand>
        <name>substrate</name>
    </ligand>
</feature>
<dbReference type="PANTHER" id="PTHR11406:SF23">
    <property type="entry name" value="PHOSPHOGLYCERATE KINASE 1, CHLOROPLASTIC-RELATED"/>
    <property type="match status" value="1"/>
</dbReference>
<dbReference type="Proteomes" id="UP000319976">
    <property type="component" value="Chromosome"/>
</dbReference>
<dbReference type="RefSeq" id="WP_145266122.1">
    <property type="nucleotide sequence ID" value="NZ_CP036316.1"/>
</dbReference>
<sequence length="400" mass="42261">MAKKSIADLELDGKTVLMRVDFNVPLNDNGQITDDRRIQMALPSIEHVLEQGGKVILMSHLGRPKGEPDPKYSMKPAANRLGDLIENPVSFATDTVGEDAQEKASKLVDGEVLVLENLRFNAGEKDGDAEFAGKLAAMADVYCNDAFGTCHRTDASMYAVPLAMGDKPKVVGFLVEKEIKYLTDAIEEPERPFVAILGGAKVSDKINVIENLLNKCDKVLIGGAMAYTFSLAEGGKVGGSLVEPDKVELAKELIAKGGDKLVLPTDTHCGEKFPGTAEEAATMEKVVVKSGEIPDGFEGLDIGPDTSATYAQLVKDAKTVVWNGPMGVFEKPPFDAGTKAVAEAIAESDATSIIGGGDSAAAIQQMGFADKVSHVSTGGGASLEMLEGKAFKAVEALDDK</sequence>
<dbReference type="KEGG" id="chya:V22_40240"/>
<dbReference type="AlphaFoldDB" id="A0A517TEF4"/>
<evidence type="ECO:0000313" key="16">
    <source>
        <dbReference type="EMBL" id="QDT66753.1"/>
    </source>
</evidence>
<protein>
    <recommendedName>
        <fullName evidence="6 12">Phosphoglycerate kinase</fullName>
        <ecNumber evidence="5 12">2.7.2.3</ecNumber>
    </recommendedName>
</protein>
<name>A0A517TEF4_9PLAN</name>
<feature type="binding site" evidence="12 14">
    <location>
        <begin position="356"/>
        <end position="359"/>
    </location>
    <ligand>
        <name>ATP</name>
        <dbReference type="ChEBI" id="CHEBI:30616"/>
    </ligand>
</feature>
<evidence type="ECO:0000256" key="1">
    <source>
        <dbReference type="ARBA" id="ARBA00000642"/>
    </source>
</evidence>
<dbReference type="Gene3D" id="3.40.50.1260">
    <property type="entry name" value="Phosphoglycerate kinase, N-terminal domain"/>
    <property type="match status" value="2"/>
</dbReference>
<feature type="binding site" evidence="12 13">
    <location>
        <begin position="60"/>
        <end position="63"/>
    </location>
    <ligand>
        <name>substrate</name>
    </ligand>
</feature>
<keyword evidence="8 12" id="KW-0547">Nucleotide-binding</keyword>
<evidence type="ECO:0000256" key="6">
    <source>
        <dbReference type="ARBA" id="ARBA00016471"/>
    </source>
</evidence>